<dbReference type="EMBL" id="FQ311873">
    <property type="protein sequence ID" value="CBS91091.1"/>
    <property type="molecule type" value="Genomic_DNA"/>
</dbReference>
<dbReference type="HOGENOM" id="CLU_1552145_0_0_5"/>
<protein>
    <submittedName>
        <fullName evidence="1">Uncharacterized protein</fullName>
    </submittedName>
</protein>
<evidence type="ECO:0000313" key="2">
    <source>
        <dbReference type="Proteomes" id="UP000005667"/>
    </source>
</evidence>
<gene>
    <name evidence="1" type="ordered locus">AZOLI_p50086</name>
</gene>
<keyword evidence="1" id="KW-0614">Plasmid</keyword>
<name>G7ZI26_AZOL4</name>
<organism evidence="1 2">
    <name type="scientific">Azospirillum lipoferum (strain 4B)</name>
    <dbReference type="NCBI Taxonomy" id="862719"/>
    <lineage>
        <taxon>Bacteria</taxon>
        <taxon>Pseudomonadati</taxon>
        <taxon>Pseudomonadota</taxon>
        <taxon>Alphaproteobacteria</taxon>
        <taxon>Rhodospirillales</taxon>
        <taxon>Azospirillaceae</taxon>
        <taxon>Azospirillum</taxon>
    </lineage>
</organism>
<accession>G7ZI26</accession>
<reference evidence="2" key="1">
    <citation type="journal article" date="2011" name="PLoS Genet.">
        <title>Azospirillum genomes reveal transition of bacteria from aquatic to terrestrial environments.</title>
        <authorList>
            <person name="Wisniewski-Dye F."/>
            <person name="Borziak K."/>
            <person name="Khalsa-Moyers G."/>
            <person name="Alexandre G."/>
            <person name="Sukharnikov L.O."/>
            <person name="Wuichet K."/>
            <person name="Hurst G.B."/>
            <person name="McDonald W.H."/>
            <person name="Robertson J.S."/>
            <person name="Barbe V."/>
            <person name="Calteau A."/>
            <person name="Rouy Z."/>
            <person name="Mangenot S."/>
            <person name="Prigent-Combaret C."/>
            <person name="Normand P."/>
            <person name="Boyer M."/>
            <person name="Siguier P."/>
            <person name="Dessaux Y."/>
            <person name="Elmerich C."/>
            <person name="Condemine G."/>
            <person name="Krishnen G."/>
            <person name="Kennedy I."/>
            <person name="Paterson A.H."/>
            <person name="Gonzalez V."/>
            <person name="Mavingui P."/>
            <person name="Zhulin I.B."/>
        </authorList>
    </citation>
    <scope>NUCLEOTIDE SEQUENCE [LARGE SCALE GENOMIC DNA]</scope>
    <source>
        <strain evidence="2">4B</strain>
    </source>
</reference>
<dbReference type="KEGG" id="ali:AZOLI_p50086"/>
<keyword evidence="2" id="KW-1185">Reference proteome</keyword>
<dbReference type="AlphaFoldDB" id="G7ZI26"/>
<proteinExistence type="predicted"/>
<geneLocation type="plasmid" evidence="1 2">
    <name>AZO_p5</name>
</geneLocation>
<dbReference type="Proteomes" id="UP000005667">
    <property type="component" value="Plasmid AZO_p5"/>
</dbReference>
<evidence type="ECO:0000313" key="1">
    <source>
        <dbReference type="EMBL" id="CBS91091.1"/>
    </source>
</evidence>
<dbReference type="OrthoDB" id="7306706at2"/>
<dbReference type="RefSeq" id="WP_014249922.1">
    <property type="nucleotide sequence ID" value="NC_016624.1"/>
</dbReference>
<sequence>MEYFLEWDASGIIVVARLPADIQKHLGAKTTRVFLSSETRDSHKKHGWTPEAFARLQEILDQGEVREDRERHVVVARHDLVWWCAVVKVTVDRRGVYLQSLRRSNNDQIANMRARGVLVRPCRGKVAAGERDTPHGPEGYPASLTVRRHLGLSIAGNRRSDKSRKPSIIFHN</sequence>